<feature type="transmembrane region" description="Helical" evidence="2">
    <location>
        <begin position="32"/>
        <end position="51"/>
    </location>
</feature>
<dbReference type="EnsemblPlants" id="OGLUM06G22860.2">
    <property type="protein sequence ID" value="OGLUM06G22860.2"/>
    <property type="gene ID" value="OGLUM06G22860"/>
</dbReference>
<keyword evidence="2" id="KW-0812">Transmembrane</keyword>
<keyword evidence="4" id="KW-1185">Reference proteome</keyword>
<comment type="similarity">
    <text evidence="1">Belongs to the major facilitator superfamily.</text>
</comment>
<dbReference type="STRING" id="40148.A0A0E0AC51"/>
<keyword evidence="2" id="KW-1133">Transmembrane helix</keyword>
<name>A0A0E0AC51_9ORYZ</name>
<proteinExistence type="inferred from homology"/>
<evidence type="ECO:0000256" key="2">
    <source>
        <dbReference type="SAM" id="Phobius"/>
    </source>
</evidence>
<dbReference type="GO" id="GO:0015293">
    <property type="term" value="F:symporter activity"/>
    <property type="evidence" value="ECO:0007669"/>
    <property type="project" value="InterPro"/>
</dbReference>
<evidence type="ECO:0000256" key="1">
    <source>
        <dbReference type="ARBA" id="ARBA00008335"/>
    </source>
</evidence>
<dbReference type="AlphaFoldDB" id="A0A0E0AC51"/>
<organism evidence="3">
    <name type="scientific">Oryza glumipatula</name>
    <dbReference type="NCBI Taxonomy" id="40148"/>
    <lineage>
        <taxon>Eukaryota</taxon>
        <taxon>Viridiplantae</taxon>
        <taxon>Streptophyta</taxon>
        <taxon>Embryophyta</taxon>
        <taxon>Tracheophyta</taxon>
        <taxon>Spermatophyta</taxon>
        <taxon>Magnoliopsida</taxon>
        <taxon>Liliopsida</taxon>
        <taxon>Poales</taxon>
        <taxon>Poaceae</taxon>
        <taxon>BOP clade</taxon>
        <taxon>Oryzoideae</taxon>
        <taxon>Oryzeae</taxon>
        <taxon>Oryzinae</taxon>
        <taxon>Oryza</taxon>
    </lineage>
</organism>
<dbReference type="PANTHER" id="PTHR11328:SF34">
    <property type="entry name" value="PERMEASE, PUTATIVE, EXPRESSED-RELATED"/>
    <property type="match status" value="1"/>
</dbReference>
<reference evidence="3" key="1">
    <citation type="submission" date="2015-04" db="UniProtKB">
        <authorList>
            <consortium name="EnsemblPlants"/>
        </authorList>
    </citation>
    <scope>IDENTIFICATION</scope>
</reference>
<dbReference type="PANTHER" id="PTHR11328">
    <property type="entry name" value="MAJOR FACILITATOR SUPERFAMILY DOMAIN-CONTAINING PROTEIN"/>
    <property type="match status" value="1"/>
</dbReference>
<reference evidence="3" key="2">
    <citation type="submission" date="2018-05" db="EMBL/GenBank/DDBJ databases">
        <title>OgluRS3 (Oryza glumaepatula Reference Sequence Version 3).</title>
        <authorList>
            <person name="Zhang J."/>
            <person name="Kudrna D."/>
            <person name="Lee S."/>
            <person name="Talag J."/>
            <person name="Welchert J."/>
            <person name="Wing R.A."/>
        </authorList>
    </citation>
    <scope>NUCLEOTIDE SEQUENCE [LARGE SCALE GENOMIC DNA]</scope>
</reference>
<accession>A0A0E0AC51</accession>
<dbReference type="InterPro" id="IPR039672">
    <property type="entry name" value="MFS_2"/>
</dbReference>
<dbReference type="eggNOG" id="KOG4830">
    <property type="taxonomic scope" value="Eukaryota"/>
</dbReference>
<dbReference type="Proteomes" id="UP000026961">
    <property type="component" value="Chromosome 6"/>
</dbReference>
<protein>
    <submittedName>
        <fullName evidence="3">Uncharacterized protein</fullName>
    </submittedName>
</protein>
<evidence type="ECO:0000313" key="3">
    <source>
        <dbReference type="EnsemblPlants" id="OGLUM06G22860.2"/>
    </source>
</evidence>
<dbReference type="HOGENOM" id="CLU_137041_0_0_1"/>
<dbReference type="Gramene" id="OGLUM06G22860.2">
    <property type="protein sequence ID" value="OGLUM06G22860.2"/>
    <property type="gene ID" value="OGLUM06G22860"/>
</dbReference>
<evidence type="ECO:0000313" key="4">
    <source>
        <dbReference type="Proteomes" id="UP000026961"/>
    </source>
</evidence>
<dbReference type="GO" id="GO:0005886">
    <property type="term" value="C:plasma membrane"/>
    <property type="evidence" value="ECO:0007669"/>
    <property type="project" value="TreeGrafter"/>
</dbReference>
<sequence>MYADIRHHILLQLPLSVALQEIKWNSRRLKSLLTIGAILWVIAGAAVFVLPSQMHNLIYPLAVVIGAANTLVMLTTIGLESALMGDDLNGCTFVYGSLSFLDKIHLELPCSSSNPTKSPLLLPPPLHWKLHSSSEAWHDRPGVCRILWAVAMHTKLPDRYTKISE</sequence>
<feature type="transmembrane region" description="Helical" evidence="2">
    <location>
        <begin position="57"/>
        <end position="79"/>
    </location>
</feature>
<dbReference type="GO" id="GO:0008643">
    <property type="term" value="P:carbohydrate transport"/>
    <property type="evidence" value="ECO:0007669"/>
    <property type="project" value="InterPro"/>
</dbReference>
<keyword evidence="2" id="KW-0472">Membrane</keyword>